<gene>
    <name evidence="3" type="ORF">EJ02DRAFT_450051</name>
</gene>
<feature type="compositionally biased region" description="Polar residues" evidence="1">
    <location>
        <begin position="693"/>
        <end position="721"/>
    </location>
</feature>
<feature type="domain" description="Macro" evidence="2">
    <location>
        <begin position="758"/>
        <end position="943"/>
    </location>
</feature>
<dbReference type="Pfam" id="PF26082">
    <property type="entry name" value="zf-C2H2_AcuF"/>
    <property type="match status" value="1"/>
</dbReference>
<reference evidence="3" key="1">
    <citation type="journal article" date="2020" name="Stud. Mycol.">
        <title>101 Dothideomycetes genomes: a test case for predicting lifestyles and emergence of pathogens.</title>
        <authorList>
            <person name="Haridas S."/>
            <person name="Albert R."/>
            <person name="Binder M."/>
            <person name="Bloem J."/>
            <person name="Labutti K."/>
            <person name="Salamov A."/>
            <person name="Andreopoulos B."/>
            <person name="Baker S."/>
            <person name="Barry K."/>
            <person name="Bills G."/>
            <person name="Bluhm B."/>
            <person name="Cannon C."/>
            <person name="Castanera R."/>
            <person name="Culley D."/>
            <person name="Daum C."/>
            <person name="Ezra D."/>
            <person name="Gonzalez J."/>
            <person name="Henrissat B."/>
            <person name="Kuo A."/>
            <person name="Liang C."/>
            <person name="Lipzen A."/>
            <person name="Lutzoni F."/>
            <person name="Magnuson J."/>
            <person name="Mondo S."/>
            <person name="Nolan M."/>
            <person name="Ohm R."/>
            <person name="Pangilinan J."/>
            <person name="Park H.-J."/>
            <person name="Ramirez L."/>
            <person name="Alfaro M."/>
            <person name="Sun H."/>
            <person name="Tritt A."/>
            <person name="Yoshinaga Y."/>
            <person name="Zwiers L.-H."/>
            <person name="Turgeon B."/>
            <person name="Goodwin S."/>
            <person name="Spatafora J."/>
            <person name="Crous P."/>
            <person name="Grigoriev I."/>
        </authorList>
    </citation>
    <scope>NUCLEOTIDE SEQUENCE</scope>
    <source>
        <strain evidence="3">CBS 161.51</strain>
    </source>
</reference>
<dbReference type="InterPro" id="IPR058348">
    <property type="entry name" value="DUF8035"/>
</dbReference>
<feature type="region of interest" description="Disordered" evidence="1">
    <location>
        <begin position="1513"/>
        <end position="1539"/>
    </location>
</feature>
<dbReference type="EMBL" id="ML976000">
    <property type="protein sequence ID" value="KAF1947080.1"/>
    <property type="molecule type" value="Genomic_DNA"/>
</dbReference>
<feature type="compositionally biased region" description="Low complexity" evidence="1">
    <location>
        <begin position="1376"/>
        <end position="1385"/>
    </location>
</feature>
<dbReference type="PANTHER" id="PTHR11106:SF27">
    <property type="entry name" value="MACRO DOMAIN-CONTAINING PROTEIN"/>
    <property type="match status" value="1"/>
</dbReference>
<evidence type="ECO:0000259" key="2">
    <source>
        <dbReference type="PROSITE" id="PS51154"/>
    </source>
</evidence>
<dbReference type="PANTHER" id="PTHR11106">
    <property type="entry name" value="GANGLIOSIDE INDUCED DIFFERENTIATION ASSOCIATED PROTEIN 2-RELATED"/>
    <property type="match status" value="1"/>
</dbReference>
<feature type="region of interest" description="Disordered" evidence="1">
    <location>
        <begin position="2098"/>
        <end position="2132"/>
    </location>
</feature>
<feature type="compositionally biased region" description="Low complexity" evidence="1">
    <location>
        <begin position="1707"/>
        <end position="1721"/>
    </location>
</feature>
<dbReference type="SUPFAM" id="SSF52949">
    <property type="entry name" value="Macro domain-like"/>
    <property type="match status" value="2"/>
</dbReference>
<feature type="region of interest" description="Disordered" evidence="1">
    <location>
        <begin position="494"/>
        <end position="551"/>
    </location>
</feature>
<dbReference type="InterPro" id="IPR058925">
    <property type="entry name" value="zf-C2H2_AcuF"/>
</dbReference>
<proteinExistence type="predicted"/>
<feature type="compositionally biased region" description="Basic and acidic residues" evidence="1">
    <location>
        <begin position="529"/>
        <end position="538"/>
    </location>
</feature>
<sequence>MSSLRIATASNVRAFHNLSNVLNASDSKWANSIDGEALDDEVGRFRVWSGNLGALQKGHSSLDYRLRDSPLLSNNALKFLQELEDNLNEAYAIVSGARLPYEQLPKQENPEIDDEDDGFYSEDENEEEDDSGESRTELRMRLEDITDIIDNLYKLSVRIRTPTIRSRSLKAASYKPTDPETGIDILSTYAEYDLRHINELLLHLRQPYLADVQDEQDFLVARLSAAITLRRRQFKYWRRHRDKLGASTISEESPQPIHSIIERPGPLRNDTLEAHPENPIIMALKEAPSQKTGKTLISGTEATHHHQSLDEVVDTKSVTSYAVTVKDIHGRGVDLPPPPKAANGDKDFECPYCYIICPARYGRGRAWRTHLLQDLQPYSCTYPDCDGSEQLFRSRREWAAHEASHRKVWRCPEHPAAVYKSQAGLEDHLRRKHLDSFPESQLGTIVKVGETSTVDLRPKCPICYASADMDGLGDFQNHIANHLERIATFALPNNMEDDSNGASSAASRGRSGSSGSQQLSEMSLPSDTTNERDEREKGMIGSLQGIQPSDLVQRVDPGRTLLSAESLHQLSDESQNRLNMIADQIGDVDEFDDRLDDQYLDDDHADETPADRQELVEQREAFRKYMMSLPGVETVRFYRRYGSGAGQVNFIDDAAGAHAMTLFEPQRFPDIKVQSKENKRNLSKWKFAALRPSQDTQGPSIPQSSADTQTSEESRSTSLGSISYEGELEKSKKQSILTIADVPTLRSLYRSRRLLQRDQSYAPNDSYNQIVSFCYHDLTRLKVDAIVNSANSAMKPTKDLNTLNNAIHRVGGPKLTQEAKSKAKLKPGQVEMTHGHNLPSSWVIHAARPIYFGSRGMDQFNILTECYRSTLEMASNNKIKTLAFPCLGTGGASFPTRVAARMALQEVREYLEAHTDHNFERIIFCVNSALDERAYMNFLPVVFPPTHGDLDRARTSDWSPNRAALVAQILETRAQVQKVLDDLTTEFGPIVPNLENTILSDLRGIDAALASIRSFLLGPKQLKRSLGDLNLLCSVMLTVCGSITETTELAKDTATAGRTSKEIWDEYNVHMMDMHEVRLAKLLEHCRDFAQCLDGILTRENDELDAMSTLRQILESYGVKQKGQDTEGIRDHLDEVLYTREFQREAASYTRDTVRLHQLSSVSRLYQFGKLEAKPTLARPSTIFNHTVCLAREDITKLEVDIMVNSTDVLFLGMGTLDRSVFKKGGFELREQVKKFGRCKEGDVKSTQGYFLPAKHILHVIPPNQYGKNTKDVLRSIYREVLLTAMLMKATSVAIPSIGTGMLNYPRRDCASLAIEEVKRFLESIEANNPIEKIIFVVYSSNDEFIYKSLLPIYFPPPESDPTQSTTQPTDIKEGSSSSRPSLTPRRSLFESVGEAIRNVRFGKQPETSRPINTYEENTLIGFEMHAKGCSTCQDIDRLYLEGRDLCETGYALAQTLLWHLDMSTDGNVYSKSDKTGKRDRLDIPSDTFPLSLLLLHTVEKSFRDEDRSRPFVNQHRHHTAVSRNQSQDDDIPSATAEDDTRVMVSTAELPAKIEANVATWSDRIACWEPIVPGDCRVYIYRTLIEIHESDAPTEDQVPLLSMDLTPSTTEVHQATRNEVILSGAQRLESVLQYDGPISFRSSESARSDAIFSVLQRAVKQSSTLGRTSGPQHVTQTWRDDNLEPGDAFRFLEPAPSQSKEEQTRISDYPPDSTPAPSASTQLSNTKEAGETSLLTVQIFKHLTNDLKSRPGSYVGQNTNDIASALNKDPNEVYTAIKELVARKQVHNTIDGSTWVVSHPPKELPTLPQQQKQSETRSKPNTQLLLAAEILSYMEHRNRTPAEQNGLTVRELASALQFPTMDIWHAIRELSARGKIYRPSDAETWAVTPAQEEFVPETQRMQHEIETWPRKSDEGSGPSMPTADVPSLNITSASPELKPVEDDGNPYDEPPPFNPDLEWTPQLDVYSKDIWNYVTFCSPASDGRWTRIDKRLVDTEVLENLEYEILEHNVLVHRVLLMDEIHDLVEMTRLRRIGLANRRRERIDVPKLVLTEPTTIGGRDAADFEDTLTEMGESSTVEPPSAISMEPAEIIVRDATAFEDTPPSPTSPSAEDQPSPEPSTMDPDLLSEMIGAGDFYPPEFGAHWTRIDQRLVDTQVLTEAGEDFENSGDSLIVHRVLRRGEIKEWADRTREIRQAGESIQRRVERYERRVSERAAGASSSGGTSRDSGGVREG</sequence>
<feature type="compositionally biased region" description="Polar residues" evidence="1">
    <location>
        <begin position="1662"/>
        <end position="1677"/>
    </location>
</feature>
<dbReference type="PROSITE" id="PS51154">
    <property type="entry name" value="MACRO"/>
    <property type="match status" value="2"/>
</dbReference>
<feature type="compositionally biased region" description="Low complexity" evidence="1">
    <location>
        <begin position="501"/>
        <end position="516"/>
    </location>
</feature>
<name>A0A6A5T4H3_9PLEO</name>
<feature type="region of interest" description="Disordered" evidence="1">
    <location>
        <begin position="1794"/>
        <end position="1820"/>
    </location>
</feature>
<dbReference type="SMART" id="SM00506">
    <property type="entry name" value="A1pp"/>
    <property type="match status" value="2"/>
</dbReference>
<feature type="region of interest" description="Disordered" evidence="1">
    <location>
        <begin position="1358"/>
        <end position="1385"/>
    </location>
</feature>
<dbReference type="Gene3D" id="3.40.220.10">
    <property type="entry name" value="Leucine Aminopeptidase, subunit E, domain 1"/>
    <property type="match status" value="2"/>
</dbReference>
<feature type="compositionally biased region" description="Polar residues" evidence="1">
    <location>
        <begin position="517"/>
        <end position="528"/>
    </location>
</feature>
<feature type="region of interest" description="Disordered" evidence="1">
    <location>
        <begin position="692"/>
        <end position="722"/>
    </location>
</feature>
<organism evidence="3 4">
    <name type="scientific">Clathrospora elynae</name>
    <dbReference type="NCBI Taxonomy" id="706981"/>
    <lineage>
        <taxon>Eukaryota</taxon>
        <taxon>Fungi</taxon>
        <taxon>Dikarya</taxon>
        <taxon>Ascomycota</taxon>
        <taxon>Pezizomycotina</taxon>
        <taxon>Dothideomycetes</taxon>
        <taxon>Pleosporomycetidae</taxon>
        <taxon>Pleosporales</taxon>
        <taxon>Diademaceae</taxon>
        <taxon>Clathrospora</taxon>
    </lineage>
</organism>
<dbReference type="Pfam" id="PF01661">
    <property type="entry name" value="Macro"/>
    <property type="match status" value="2"/>
</dbReference>
<keyword evidence="4" id="KW-1185">Reference proteome</keyword>
<dbReference type="InterPro" id="IPR043472">
    <property type="entry name" value="Macro_dom-like"/>
</dbReference>
<feature type="region of interest" description="Disordered" evidence="1">
    <location>
        <begin position="102"/>
        <end position="137"/>
    </location>
</feature>
<dbReference type="OrthoDB" id="6133115at2759"/>
<feature type="compositionally biased region" description="Acidic residues" evidence="1">
    <location>
        <begin position="110"/>
        <end position="131"/>
    </location>
</feature>
<accession>A0A6A5T4H3</accession>
<dbReference type="Pfam" id="PF24345">
    <property type="entry name" value="PH_24"/>
    <property type="match status" value="1"/>
</dbReference>
<feature type="compositionally biased region" description="Polar residues" evidence="1">
    <location>
        <begin position="1361"/>
        <end position="1370"/>
    </location>
</feature>
<feature type="compositionally biased region" description="Low complexity" evidence="1">
    <location>
        <begin position="2213"/>
        <end position="2227"/>
    </location>
</feature>
<feature type="region of interest" description="Disordered" evidence="1">
    <location>
        <begin position="2204"/>
        <end position="2233"/>
    </location>
</feature>
<dbReference type="InterPro" id="IPR002589">
    <property type="entry name" value="Macro_dom"/>
</dbReference>
<feature type="region of interest" description="Disordered" evidence="1">
    <location>
        <begin position="1662"/>
        <end position="1728"/>
    </location>
</feature>
<feature type="domain" description="Macro" evidence="2">
    <location>
        <begin position="1175"/>
        <end position="1355"/>
    </location>
</feature>
<evidence type="ECO:0000256" key="1">
    <source>
        <dbReference type="SAM" id="MobiDB-lite"/>
    </source>
</evidence>
<protein>
    <recommendedName>
        <fullName evidence="2">Macro domain-containing protein</fullName>
    </recommendedName>
</protein>
<evidence type="ECO:0000313" key="4">
    <source>
        <dbReference type="Proteomes" id="UP000800038"/>
    </source>
</evidence>
<evidence type="ECO:0000313" key="3">
    <source>
        <dbReference type="EMBL" id="KAF1947080.1"/>
    </source>
</evidence>
<dbReference type="Proteomes" id="UP000800038">
    <property type="component" value="Unassembled WGS sequence"/>
</dbReference>
<dbReference type="Pfam" id="PF26118">
    <property type="entry name" value="DUF8035"/>
    <property type="match status" value="2"/>
</dbReference>
<dbReference type="InterPro" id="IPR014892">
    <property type="entry name" value="RPA_C"/>
</dbReference>
<dbReference type="Pfam" id="PF08784">
    <property type="entry name" value="RPA_C"/>
    <property type="match status" value="1"/>
</dbReference>
<dbReference type="InterPro" id="IPR056223">
    <property type="entry name" value="PH_24"/>
</dbReference>
<feature type="region of interest" description="Disordered" evidence="1">
    <location>
        <begin position="1907"/>
        <end position="1958"/>
    </location>
</feature>
<feature type="compositionally biased region" description="Polar residues" evidence="1">
    <location>
        <begin position="1807"/>
        <end position="1820"/>
    </location>
</feature>